<dbReference type="GO" id="GO:0004807">
    <property type="term" value="F:triose-phosphate isomerase activity"/>
    <property type="evidence" value="ECO:0007669"/>
    <property type="project" value="UniProtKB-EC"/>
</dbReference>
<comment type="pathway">
    <text evidence="4">Carbohydrate biosynthesis; gluconeogenesis.</text>
</comment>
<dbReference type="PANTHER" id="PTHR21139:SF2">
    <property type="entry name" value="TRIOSEPHOSPHATE ISOMERASE"/>
    <property type="match status" value="1"/>
</dbReference>
<dbReference type="GO" id="GO:0019563">
    <property type="term" value="P:glycerol catabolic process"/>
    <property type="evidence" value="ECO:0007669"/>
    <property type="project" value="TreeGrafter"/>
</dbReference>
<keyword evidence="3 4" id="KW-0413">Isomerase</keyword>
<dbReference type="PROSITE" id="PS51440">
    <property type="entry name" value="TIM_2"/>
    <property type="match status" value="1"/>
</dbReference>
<dbReference type="PANTHER" id="PTHR21139">
    <property type="entry name" value="TRIOSEPHOSPHATE ISOMERASE"/>
    <property type="match status" value="1"/>
</dbReference>
<sequence length="261" mass="28184">MSVTATSPLPKRLVGVSLKMYFDLDDTESYIQSLRETYKGSSNSCGLFVIPSSPAIRSATVILHDTPQISIGAQDCHWEDKGAYTGETSPLLLKQLGCTLVEVGHAERRRAPLNEDDAMVAKKAQAAMRNGLIPVVCIGEKAQSKIASEGVGLATRECVPQVMAVLDSIPQDVPLIFAYEPVWAIGAQQPASADHVCTVVQQLRSIVRQKGRTGECRILYGGSAAPGTWDALKSAVDGLFLGRFAHDIENFKKVVSEVEKE</sequence>
<dbReference type="GO" id="GO:0005829">
    <property type="term" value="C:cytosol"/>
    <property type="evidence" value="ECO:0007669"/>
    <property type="project" value="TreeGrafter"/>
</dbReference>
<dbReference type="InterPro" id="IPR035990">
    <property type="entry name" value="TIM_sf"/>
</dbReference>
<dbReference type="UniPathway" id="UPA00138"/>
<keyword evidence="6" id="KW-1185">Reference proteome</keyword>
<dbReference type="CDD" id="cd00311">
    <property type="entry name" value="TIM"/>
    <property type="match status" value="1"/>
</dbReference>
<name>A0A8H3G2W8_9LECA</name>
<evidence type="ECO:0000256" key="3">
    <source>
        <dbReference type="ARBA" id="ARBA00023235"/>
    </source>
</evidence>
<reference evidence="5" key="1">
    <citation type="submission" date="2021-03" db="EMBL/GenBank/DDBJ databases">
        <authorList>
            <person name="Tagirdzhanova G."/>
        </authorList>
    </citation>
    <scope>NUCLEOTIDE SEQUENCE</scope>
</reference>
<comment type="subunit">
    <text evidence="2">Homodimer.</text>
</comment>
<evidence type="ECO:0000313" key="5">
    <source>
        <dbReference type="EMBL" id="CAF9935584.1"/>
    </source>
</evidence>
<dbReference type="InterPro" id="IPR000652">
    <property type="entry name" value="Triosephosphate_isomerase"/>
</dbReference>
<proteinExistence type="inferred from homology"/>
<dbReference type="OrthoDB" id="6715177at2759"/>
<dbReference type="Proteomes" id="UP000664521">
    <property type="component" value="Unassembled WGS sequence"/>
</dbReference>
<evidence type="ECO:0000256" key="2">
    <source>
        <dbReference type="ARBA" id="ARBA00011738"/>
    </source>
</evidence>
<dbReference type="UniPathway" id="UPA00109">
    <property type="reaction ID" value="UER00189"/>
</dbReference>
<dbReference type="InterPro" id="IPR013785">
    <property type="entry name" value="Aldolase_TIM"/>
</dbReference>
<organism evidence="5 6">
    <name type="scientific">Heterodermia speciosa</name>
    <dbReference type="NCBI Taxonomy" id="116794"/>
    <lineage>
        <taxon>Eukaryota</taxon>
        <taxon>Fungi</taxon>
        <taxon>Dikarya</taxon>
        <taxon>Ascomycota</taxon>
        <taxon>Pezizomycotina</taxon>
        <taxon>Lecanoromycetes</taxon>
        <taxon>OSLEUM clade</taxon>
        <taxon>Lecanoromycetidae</taxon>
        <taxon>Caliciales</taxon>
        <taxon>Physciaceae</taxon>
        <taxon>Heterodermia</taxon>
    </lineage>
</organism>
<evidence type="ECO:0000313" key="6">
    <source>
        <dbReference type="Proteomes" id="UP000664521"/>
    </source>
</evidence>
<dbReference type="Pfam" id="PF00121">
    <property type="entry name" value="TIM"/>
    <property type="match status" value="1"/>
</dbReference>
<dbReference type="GO" id="GO:0046166">
    <property type="term" value="P:glyceraldehyde-3-phosphate biosynthetic process"/>
    <property type="evidence" value="ECO:0007669"/>
    <property type="project" value="TreeGrafter"/>
</dbReference>
<dbReference type="GO" id="GO:0006094">
    <property type="term" value="P:gluconeogenesis"/>
    <property type="evidence" value="ECO:0007669"/>
    <property type="project" value="UniProtKB-UniPathway"/>
</dbReference>
<dbReference type="AlphaFoldDB" id="A0A8H3G2W8"/>
<evidence type="ECO:0000256" key="4">
    <source>
        <dbReference type="RuleBase" id="RU363013"/>
    </source>
</evidence>
<comment type="pathway">
    <text evidence="4">Carbohydrate degradation; glycolysis; D-glyceraldehyde 3-phosphate from glycerone phosphate: step 1/1.</text>
</comment>
<dbReference type="EC" id="5.3.1.1" evidence="4"/>
<accession>A0A8H3G2W8</accession>
<dbReference type="EMBL" id="CAJPDS010000084">
    <property type="protein sequence ID" value="CAF9935584.1"/>
    <property type="molecule type" value="Genomic_DNA"/>
</dbReference>
<comment type="caution">
    <text evidence="5">The sequence shown here is derived from an EMBL/GenBank/DDBJ whole genome shotgun (WGS) entry which is preliminary data.</text>
</comment>
<keyword evidence="4" id="KW-0312">Gluconeogenesis</keyword>
<keyword evidence="4" id="KW-0324">Glycolysis</keyword>
<comment type="catalytic activity">
    <reaction evidence="4">
        <text>D-glyceraldehyde 3-phosphate = dihydroxyacetone phosphate</text>
        <dbReference type="Rhea" id="RHEA:18585"/>
        <dbReference type="ChEBI" id="CHEBI:57642"/>
        <dbReference type="ChEBI" id="CHEBI:59776"/>
        <dbReference type="EC" id="5.3.1.1"/>
    </reaction>
</comment>
<dbReference type="GO" id="GO:0006096">
    <property type="term" value="P:glycolytic process"/>
    <property type="evidence" value="ECO:0007669"/>
    <property type="project" value="UniProtKB-UniPathway"/>
</dbReference>
<comment type="similarity">
    <text evidence="1 4">Belongs to the triosephosphate isomerase family.</text>
</comment>
<evidence type="ECO:0000256" key="1">
    <source>
        <dbReference type="ARBA" id="ARBA00007422"/>
    </source>
</evidence>
<protein>
    <recommendedName>
        <fullName evidence="4">Triosephosphate isomerase</fullName>
        <ecNumber evidence="4">5.3.1.1</ecNumber>
    </recommendedName>
</protein>
<dbReference type="SUPFAM" id="SSF51351">
    <property type="entry name" value="Triosephosphate isomerase (TIM)"/>
    <property type="match status" value="1"/>
</dbReference>
<gene>
    <name evidence="5" type="ORF">HETSPECPRED_009831</name>
</gene>
<dbReference type="Gene3D" id="3.20.20.70">
    <property type="entry name" value="Aldolase class I"/>
    <property type="match status" value="1"/>
</dbReference>